<dbReference type="Proteomes" id="UP000620550">
    <property type="component" value="Unassembled WGS sequence"/>
</dbReference>
<dbReference type="PANTHER" id="PTHR44591:SF3">
    <property type="entry name" value="RESPONSE REGULATORY DOMAIN-CONTAINING PROTEIN"/>
    <property type="match status" value="1"/>
</dbReference>
<evidence type="ECO:0000313" key="5">
    <source>
        <dbReference type="Proteomes" id="UP000620550"/>
    </source>
</evidence>
<sequence length="127" mass="14351">MEKRKIFICEDDLAIADVLKTVLEDEGFEVLVETKSVLAFGKLSLYKPHAIITDLQMPIVSGDMLIQAIRRDRQLKNTFILCLTANDRGREIALDSGANMVMHKPFEMEQLAAILDSVLFAKNDVKR</sequence>
<dbReference type="CDD" id="cd17546">
    <property type="entry name" value="REC_hyHK_CKI1_RcsC-like"/>
    <property type="match status" value="1"/>
</dbReference>
<dbReference type="EMBL" id="BNAF01000005">
    <property type="protein sequence ID" value="GHE34023.1"/>
    <property type="molecule type" value="Genomic_DNA"/>
</dbReference>
<keyword evidence="5" id="KW-1185">Reference proteome</keyword>
<evidence type="ECO:0000259" key="3">
    <source>
        <dbReference type="PROSITE" id="PS50110"/>
    </source>
</evidence>
<gene>
    <name evidence="4" type="ORF">GCM10017764_16660</name>
</gene>
<evidence type="ECO:0000256" key="2">
    <source>
        <dbReference type="PROSITE-ProRule" id="PRU00169"/>
    </source>
</evidence>
<evidence type="ECO:0000256" key="1">
    <source>
        <dbReference type="ARBA" id="ARBA00022553"/>
    </source>
</evidence>
<organism evidence="4 5">
    <name type="scientific">Sphingobacterium griseoflavum</name>
    <dbReference type="NCBI Taxonomy" id="1474952"/>
    <lineage>
        <taxon>Bacteria</taxon>
        <taxon>Pseudomonadati</taxon>
        <taxon>Bacteroidota</taxon>
        <taxon>Sphingobacteriia</taxon>
        <taxon>Sphingobacteriales</taxon>
        <taxon>Sphingobacteriaceae</taxon>
        <taxon>Sphingobacterium</taxon>
    </lineage>
</organism>
<comment type="caution">
    <text evidence="4">The sequence shown here is derived from an EMBL/GenBank/DDBJ whole genome shotgun (WGS) entry which is preliminary data.</text>
</comment>
<protein>
    <recommendedName>
        <fullName evidence="3">Response regulatory domain-containing protein</fullName>
    </recommendedName>
</protein>
<dbReference type="InterPro" id="IPR001789">
    <property type="entry name" value="Sig_transdc_resp-reg_receiver"/>
</dbReference>
<dbReference type="SMART" id="SM00448">
    <property type="entry name" value="REC"/>
    <property type="match status" value="1"/>
</dbReference>
<reference evidence="5" key="1">
    <citation type="journal article" date="2019" name="Int. J. Syst. Evol. Microbiol.">
        <title>The Global Catalogue of Microorganisms (GCM) 10K type strain sequencing project: providing services to taxonomists for standard genome sequencing and annotation.</title>
        <authorList>
            <consortium name="The Broad Institute Genomics Platform"/>
            <consortium name="The Broad Institute Genome Sequencing Center for Infectious Disease"/>
            <person name="Wu L."/>
            <person name="Ma J."/>
        </authorList>
    </citation>
    <scope>NUCLEOTIDE SEQUENCE [LARGE SCALE GENOMIC DNA]</scope>
    <source>
        <strain evidence="5">CGMCC 1.12966</strain>
    </source>
</reference>
<feature type="modified residue" description="4-aspartylphosphate" evidence="2">
    <location>
        <position position="54"/>
    </location>
</feature>
<accession>A0ABQ3HWC5</accession>
<dbReference type="RefSeq" id="WP_189626187.1">
    <property type="nucleotide sequence ID" value="NZ_BNAF01000005.1"/>
</dbReference>
<dbReference type="PANTHER" id="PTHR44591">
    <property type="entry name" value="STRESS RESPONSE REGULATOR PROTEIN 1"/>
    <property type="match status" value="1"/>
</dbReference>
<keyword evidence="1 2" id="KW-0597">Phosphoprotein</keyword>
<dbReference type="Gene3D" id="3.40.50.2300">
    <property type="match status" value="1"/>
</dbReference>
<dbReference type="InterPro" id="IPR011006">
    <property type="entry name" value="CheY-like_superfamily"/>
</dbReference>
<dbReference type="Pfam" id="PF00072">
    <property type="entry name" value="Response_reg"/>
    <property type="match status" value="1"/>
</dbReference>
<dbReference type="SUPFAM" id="SSF52172">
    <property type="entry name" value="CheY-like"/>
    <property type="match status" value="1"/>
</dbReference>
<dbReference type="InterPro" id="IPR050595">
    <property type="entry name" value="Bact_response_regulator"/>
</dbReference>
<feature type="domain" description="Response regulatory" evidence="3">
    <location>
        <begin position="5"/>
        <end position="119"/>
    </location>
</feature>
<name>A0ABQ3HWC5_9SPHI</name>
<proteinExistence type="predicted"/>
<evidence type="ECO:0000313" key="4">
    <source>
        <dbReference type="EMBL" id="GHE34023.1"/>
    </source>
</evidence>
<dbReference type="PROSITE" id="PS50110">
    <property type="entry name" value="RESPONSE_REGULATORY"/>
    <property type="match status" value="1"/>
</dbReference>